<comment type="caution">
    <text evidence="1">The sequence shown here is derived from an EMBL/GenBank/DDBJ whole genome shotgun (WGS) entry which is preliminary data.</text>
</comment>
<sequence>MASDFALVTQLYAFMDAIPILWAWQDLRESYRDGQTFTEQRGPDGHFLQFEFQVLEEGTKDGGQYLHILVAVTDPTRSNEQRGGSKTPLSTSFLYFENGEVDAPLAREIYERPY</sequence>
<name>A0ABS1WRG1_9GAMM</name>
<protein>
    <submittedName>
        <fullName evidence="1">Uncharacterized protein</fullName>
    </submittedName>
</protein>
<proteinExistence type="predicted"/>
<dbReference type="Proteomes" id="UP000661077">
    <property type="component" value="Unassembled WGS sequence"/>
</dbReference>
<dbReference type="RefSeq" id="WP_203165529.1">
    <property type="nucleotide sequence ID" value="NZ_JAEVLS010000001.1"/>
</dbReference>
<organism evidence="1 2">
    <name type="scientific">Steroidobacter gossypii</name>
    <dbReference type="NCBI Taxonomy" id="2805490"/>
    <lineage>
        <taxon>Bacteria</taxon>
        <taxon>Pseudomonadati</taxon>
        <taxon>Pseudomonadota</taxon>
        <taxon>Gammaproteobacteria</taxon>
        <taxon>Steroidobacterales</taxon>
        <taxon>Steroidobacteraceae</taxon>
        <taxon>Steroidobacter</taxon>
    </lineage>
</organism>
<reference evidence="1 2" key="1">
    <citation type="journal article" date="2021" name="Int. J. Syst. Evol. Microbiol.">
        <title>Steroidobacter gossypii sp. nov., isolated from soil of cotton cropping field.</title>
        <authorList>
            <person name="Huang R."/>
            <person name="Yang S."/>
            <person name="Zhen C."/>
            <person name="Liu W."/>
        </authorList>
    </citation>
    <scope>NUCLEOTIDE SEQUENCE [LARGE SCALE GENOMIC DNA]</scope>
    <source>
        <strain evidence="1 2">S1-65</strain>
    </source>
</reference>
<gene>
    <name evidence="1" type="ORF">JM946_02365</name>
</gene>
<accession>A0ABS1WRG1</accession>
<evidence type="ECO:0000313" key="1">
    <source>
        <dbReference type="EMBL" id="MBM0103564.1"/>
    </source>
</evidence>
<evidence type="ECO:0000313" key="2">
    <source>
        <dbReference type="Proteomes" id="UP000661077"/>
    </source>
</evidence>
<dbReference type="EMBL" id="JAEVLS010000001">
    <property type="protein sequence ID" value="MBM0103564.1"/>
    <property type="molecule type" value="Genomic_DNA"/>
</dbReference>
<keyword evidence="2" id="KW-1185">Reference proteome</keyword>